<dbReference type="Gene3D" id="2.40.30.10">
    <property type="entry name" value="Translation factors"/>
    <property type="match status" value="1"/>
</dbReference>
<comment type="cofactor">
    <cofactor evidence="1 8">
        <name>FAD</name>
        <dbReference type="ChEBI" id="CHEBI:57692"/>
    </cofactor>
</comment>
<proteinExistence type="inferred from homology"/>
<dbReference type="eggNOG" id="KOG0534">
    <property type="taxonomic scope" value="Eukaryota"/>
</dbReference>
<dbReference type="Proteomes" id="UP000001744">
    <property type="component" value="Unassembled WGS sequence"/>
</dbReference>
<evidence type="ECO:0000313" key="11">
    <source>
        <dbReference type="JaponicusDB" id="SJAG_03456"/>
    </source>
</evidence>
<reference evidence="10 12" key="1">
    <citation type="journal article" date="2011" name="Science">
        <title>Comparative functional genomics of the fission yeasts.</title>
        <authorList>
            <person name="Rhind N."/>
            <person name="Chen Z."/>
            <person name="Yassour M."/>
            <person name="Thompson D.A."/>
            <person name="Haas B.J."/>
            <person name="Habib N."/>
            <person name="Wapinski I."/>
            <person name="Roy S."/>
            <person name="Lin M.F."/>
            <person name="Heiman D.I."/>
            <person name="Young S.K."/>
            <person name="Furuya K."/>
            <person name="Guo Y."/>
            <person name="Pidoux A."/>
            <person name="Chen H.M."/>
            <person name="Robbertse B."/>
            <person name="Goldberg J.M."/>
            <person name="Aoki K."/>
            <person name="Bayne E.H."/>
            <person name="Berlin A.M."/>
            <person name="Desjardins C.A."/>
            <person name="Dobbs E."/>
            <person name="Dukaj L."/>
            <person name="Fan L."/>
            <person name="FitzGerald M.G."/>
            <person name="French C."/>
            <person name="Gujja S."/>
            <person name="Hansen K."/>
            <person name="Keifenheim D."/>
            <person name="Levin J.Z."/>
            <person name="Mosher R.A."/>
            <person name="Mueller C.A."/>
            <person name="Pfiffner J."/>
            <person name="Priest M."/>
            <person name="Russ C."/>
            <person name="Smialowska A."/>
            <person name="Swoboda P."/>
            <person name="Sykes S.M."/>
            <person name="Vaughn M."/>
            <person name="Vengrova S."/>
            <person name="Yoder R."/>
            <person name="Zeng Q."/>
            <person name="Allshire R."/>
            <person name="Baulcombe D."/>
            <person name="Birren B.W."/>
            <person name="Brown W."/>
            <person name="Ekwall K."/>
            <person name="Kellis M."/>
            <person name="Leatherwood J."/>
            <person name="Levin H."/>
            <person name="Margalit H."/>
            <person name="Martienssen R."/>
            <person name="Nieduszynski C.A."/>
            <person name="Spatafora J.W."/>
            <person name="Friedman N."/>
            <person name="Dalgaard J.Z."/>
            <person name="Baumann P."/>
            <person name="Niki H."/>
            <person name="Regev A."/>
            <person name="Nusbaum C."/>
        </authorList>
    </citation>
    <scope>NUCLEOTIDE SEQUENCE [LARGE SCALE GENOMIC DNA]</scope>
    <source>
        <strain evidence="12">yFS275 / FY16936</strain>
    </source>
</reference>
<dbReference type="STRING" id="402676.B6K4A3"/>
<dbReference type="Gene3D" id="3.40.50.80">
    <property type="entry name" value="Nucleotide-binding domain of ferredoxin-NADP reductase (FNR) module"/>
    <property type="match status" value="1"/>
</dbReference>
<dbReference type="PANTHER" id="PTHR19370">
    <property type="entry name" value="NADH-CYTOCHROME B5 REDUCTASE"/>
    <property type="match status" value="1"/>
</dbReference>
<feature type="binding site" evidence="8">
    <location>
        <position position="83"/>
    </location>
    <ligand>
        <name>FAD</name>
        <dbReference type="ChEBI" id="CHEBI:57692"/>
    </ligand>
</feature>
<gene>
    <name evidence="11" type="primary">cyc2</name>
    <name evidence="10" type="ORF">SJAG_03456</name>
</gene>
<evidence type="ECO:0000256" key="7">
    <source>
        <dbReference type="ARBA" id="ARBA00023136"/>
    </source>
</evidence>
<dbReference type="EMBL" id="KE651167">
    <property type="protein sequence ID" value="EEB08310.1"/>
    <property type="molecule type" value="Genomic_DNA"/>
</dbReference>
<evidence type="ECO:0000256" key="4">
    <source>
        <dbReference type="ARBA" id="ARBA00022630"/>
    </source>
</evidence>
<evidence type="ECO:0000256" key="1">
    <source>
        <dbReference type="ARBA" id="ARBA00001974"/>
    </source>
</evidence>
<keyword evidence="5 8" id="KW-0274">FAD</keyword>
<sequence length="262" mass="30327">MNKYFWISFSLISGTAYTAYRYNLQKQRLNRTYYSDFILDELQIVDNDLVKCSLKPKVPLQRESLLNNWSYITICNPYVQAEREFSPLTRDLNDIKLFIRTYNKGTLGSYIRRWKPGDTIRVRGPHPVTNVDINQYSRIIAVIAGTGIAPILQLAHFYKKPLEVIYFVRNNVPPFYKDELEQLSSNADVQVIQNRPLTASTIASILHSKERESPDDVLFLICGNDSFVQKLVGDVPWSSRRRLLGEPKGILSSKQKRNFMVL</sequence>
<evidence type="ECO:0000256" key="2">
    <source>
        <dbReference type="ARBA" id="ARBA00004370"/>
    </source>
</evidence>
<name>B6K4A3_SCHJY</name>
<dbReference type="InterPro" id="IPR001834">
    <property type="entry name" value="CBR-like"/>
</dbReference>
<dbReference type="InterPro" id="IPR039261">
    <property type="entry name" value="FNR_nucleotide-bd"/>
</dbReference>
<dbReference type="OMA" id="PVDIVYC"/>
<evidence type="ECO:0000256" key="8">
    <source>
        <dbReference type="PIRSR" id="PIRSR601834-1"/>
    </source>
</evidence>
<dbReference type="SUPFAM" id="SSF52343">
    <property type="entry name" value="Ferredoxin reductase-like, C-terminal NADP-linked domain"/>
    <property type="match status" value="1"/>
</dbReference>
<protein>
    <submittedName>
        <fullName evidence="10">NADH-cytochrome reductase</fullName>
    </submittedName>
</protein>
<evidence type="ECO:0000313" key="12">
    <source>
        <dbReference type="Proteomes" id="UP000001744"/>
    </source>
</evidence>
<dbReference type="Pfam" id="PF00970">
    <property type="entry name" value="FAD_binding_6"/>
    <property type="match status" value="1"/>
</dbReference>
<dbReference type="AlphaFoldDB" id="B6K4A3"/>
<evidence type="ECO:0000313" key="10">
    <source>
        <dbReference type="EMBL" id="EEB08310.1"/>
    </source>
</evidence>
<dbReference type="SUPFAM" id="SSF63380">
    <property type="entry name" value="Riboflavin synthase domain-like"/>
    <property type="match status" value="1"/>
</dbReference>
<evidence type="ECO:0000256" key="5">
    <source>
        <dbReference type="ARBA" id="ARBA00022827"/>
    </source>
</evidence>
<dbReference type="GeneID" id="7051654"/>
<evidence type="ECO:0000256" key="6">
    <source>
        <dbReference type="ARBA" id="ARBA00023002"/>
    </source>
</evidence>
<dbReference type="VEuPathDB" id="FungiDB:SJAG_03456"/>
<keyword evidence="12" id="KW-1185">Reference proteome</keyword>
<evidence type="ECO:0000256" key="3">
    <source>
        <dbReference type="ARBA" id="ARBA00006105"/>
    </source>
</evidence>
<keyword evidence="6" id="KW-0560">Oxidoreductase</keyword>
<dbReference type="PANTHER" id="PTHR19370:SF184">
    <property type="entry name" value="NADH-CYTOCHROME B5 REDUCTASE-LIKE"/>
    <property type="match status" value="1"/>
</dbReference>
<keyword evidence="7" id="KW-0472">Membrane</keyword>
<dbReference type="RefSeq" id="XP_002174603.1">
    <property type="nucleotide sequence ID" value="XM_002174567.2"/>
</dbReference>
<dbReference type="InterPro" id="IPR008333">
    <property type="entry name" value="Cbr1-like_FAD-bd_dom"/>
</dbReference>
<evidence type="ECO:0000259" key="9">
    <source>
        <dbReference type="Pfam" id="PF00970"/>
    </source>
</evidence>
<feature type="domain" description="Flavoprotein pyridine nucleotide cytochrome reductase-like FAD-binding" evidence="9">
    <location>
        <begin position="71"/>
        <end position="126"/>
    </location>
</feature>
<dbReference type="GO" id="GO:0016491">
    <property type="term" value="F:oxidoreductase activity"/>
    <property type="evidence" value="ECO:0007669"/>
    <property type="project" value="UniProtKB-KW"/>
</dbReference>
<dbReference type="HOGENOM" id="CLU_1062293_0_0_1"/>
<keyword evidence="4 8" id="KW-0285">Flavoprotein</keyword>
<dbReference type="InterPro" id="IPR017938">
    <property type="entry name" value="Riboflavin_synthase-like_b-brl"/>
</dbReference>
<comment type="subcellular location">
    <subcellularLocation>
        <location evidence="2">Membrane</location>
    </subcellularLocation>
</comment>
<organism evidence="10 12">
    <name type="scientific">Schizosaccharomyces japonicus (strain yFS275 / FY16936)</name>
    <name type="common">Fission yeast</name>
    <dbReference type="NCBI Taxonomy" id="402676"/>
    <lineage>
        <taxon>Eukaryota</taxon>
        <taxon>Fungi</taxon>
        <taxon>Dikarya</taxon>
        <taxon>Ascomycota</taxon>
        <taxon>Taphrinomycotina</taxon>
        <taxon>Schizosaccharomycetes</taxon>
        <taxon>Schizosaccharomycetales</taxon>
        <taxon>Schizosaccharomycetaceae</taxon>
        <taxon>Schizosaccharomyces</taxon>
    </lineage>
</organism>
<dbReference type="OrthoDB" id="432685at2759"/>
<dbReference type="JaponicusDB" id="SJAG_03456">
    <property type="gene designation" value="cyc2"/>
</dbReference>
<comment type="similarity">
    <text evidence="3">Belongs to the flavoprotein pyridine nucleotide cytochrome reductase family.</text>
</comment>
<accession>B6K4A3</accession>
<dbReference type="GO" id="GO:0016020">
    <property type="term" value="C:membrane"/>
    <property type="evidence" value="ECO:0007669"/>
    <property type="project" value="UniProtKB-SubCell"/>
</dbReference>